<evidence type="ECO:0000256" key="6">
    <source>
        <dbReference type="ARBA" id="ARBA00022806"/>
    </source>
</evidence>
<keyword evidence="8" id="KW-0051">Antiviral defense</keyword>
<dbReference type="InterPro" id="IPR006483">
    <property type="entry name" value="CRISPR-assoc_Cas3_HD"/>
</dbReference>
<dbReference type="PROSITE" id="PS51643">
    <property type="entry name" value="HD_CAS3"/>
    <property type="match status" value="1"/>
</dbReference>
<evidence type="ECO:0000313" key="11">
    <source>
        <dbReference type="EMBL" id="PSU28909.1"/>
    </source>
</evidence>
<dbReference type="GO" id="GO:0046872">
    <property type="term" value="F:metal ion binding"/>
    <property type="evidence" value="ECO:0007669"/>
    <property type="project" value="UniProtKB-KW"/>
</dbReference>
<dbReference type="InterPro" id="IPR011545">
    <property type="entry name" value="DEAD/DEAH_box_helicase_dom"/>
</dbReference>
<organism evidence="11 12">
    <name type="scientific">Photobacterium aquimaris</name>
    <dbReference type="NCBI Taxonomy" id="512643"/>
    <lineage>
        <taxon>Bacteria</taxon>
        <taxon>Pseudomonadati</taxon>
        <taxon>Pseudomonadota</taxon>
        <taxon>Gammaproteobacteria</taxon>
        <taxon>Vibrionales</taxon>
        <taxon>Vibrionaceae</taxon>
        <taxon>Photobacterium</taxon>
    </lineage>
</organism>
<evidence type="ECO:0000256" key="4">
    <source>
        <dbReference type="ARBA" id="ARBA00022741"/>
    </source>
</evidence>
<dbReference type="SUPFAM" id="SSF52540">
    <property type="entry name" value="P-loop containing nucleoside triphosphate hydrolases"/>
    <property type="match status" value="1"/>
</dbReference>
<reference evidence="11 12" key="1">
    <citation type="submission" date="2018-03" db="EMBL/GenBank/DDBJ databases">
        <title>Whole genome sequencing of Histamine producing bacteria.</title>
        <authorList>
            <person name="Butler K."/>
        </authorList>
    </citation>
    <scope>NUCLEOTIDE SEQUENCE [LARGE SCALE GENOMIC DNA]</scope>
    <source>
        <strain evidence="11 12">BS2</strain>
    </source>
</reference>
<evidence type="ECO:0000259" key="10">
    <source>
        <dbReference type="PROSITE" id="PS51643"/>
    </source>
</evidence>
<dbReference type="GO" id="GO:0051607">
    <property type="term" value="P:defense response to virus"/>
    <property type="evidence" value="ECO:0007669"/>
    <property type="project" value="UniProtKB-KW"/>
</dbReference>
<keyword evidence="6" id="KW-0347">Helicase</keyword>
<keyword evidence="4" id="KW-0547">Nucleotide-binding</keyword>
<accession>A0A2T3IKP6</accession>
<dbReference type="InterPro" id="IPR054712">
    <property type="entry name" value="Cas3-like_dom"/>
</dbReference>
<dbReference type="InterPro" id="IPR014001">
    <property type="entry name" value="Helicase_ATP-bd"/>
</dbReference>
<dbReference type="InterPro" id="IPR027417">
    <property type="entry name" value="P-loop_NTPase"/>
</dbReference>
<comment type="similarity">
    <text evidence="2">In the central section; belongs to the CRISPR-associated helicase Cas3 family.</text>
</comment>
<dbReference type="PROSITE" id="PS51192">
    <property type="entry name" value="HELICASE_ATP_BIND_1"/>
    <property type="match status" value="1"/>
</dbReference>
<gene>
    <name evidence="11" type="primary">cas3u</name>
    <name evidence="11" type="ORF">CTM88_09800</name>
</gene>
<proteinExistence type="inferred from homology"/>
<protein>
    <submittedName>
        <fullName evidence="11">Type I-U CRISPR-associated helicase/endonuclease Cas3</fullName>
    </submittedName>
</protein>
<dbReference type="GO" id="GO:0003676">
    <property type="term" value="F:nucleic acid binding"/>
    <property type="evidence" value="ECO:0007669"/>
    <property type="project" value="InterPro"/>
</dbReference>
<feature type="domain" description="Helicase ATP-binding" evidence="9">
    <location>
        <begin position="25"/>
        <end position="211"/>
    </location>
</feature>
<comment type="similarity">
    <text evidence="1">In the N-terminal section; belongs to the CRISPR-associated nuclease Cas3-HD family.</text>
</comment>
<sequence length="766" mass="86010">MITFTQWYKKHHGYMPFPWQKKLATLISNNKRPKELFIPTGAGKTAIIDVWMWAHSQGIKVPTRLFYIIDRRILVDSVSEYAESLIAKDDNNTINVIRLRGGQTEDQAWLMNPQTPTIIVCTVDQLGSRLLFRGYGVSNNVSPIHAGLVGNDAFLVLDEAHISTPLLQTLNAIERFRVQETQPLWILPMTATPTKVEDALCLSDDDFAHPVLHQRLYANKNAILEKASPANFVRSMVDAAKWVRKEHSAAVIGIICNTAKDARQIFNKLDSSRKTLLTGRIRQSEKDQQISTLLPHITSGSRSLSREPIYVVATQTIEVGADLDFDAIITQNAPIDALRQRFGRLDRLGELGESVAVIIHKDLGKDDECYVYGKKLLKATWLWLEKIKSGTGKCKTVNFGIMAMDQSIKKLAPPEREPIQTPELTPYILRKLRQTQPVIPVDIAPFLHGDVVENATVSVVWRADLYDHPAEHWADIVNVVSPVLAEAMPCPLYDIKRWLKDKMVIVNNTLISAKTIKAGDIVVIPSEYGGYDNWGWEPTSTTPVLDVGNQYTKVIRLINCSENDDIKAILNQLNITHITSPVSEIYRAGLLVRDANKRVKDKAVHLSEHLTQCSEVAAKLSHNDPDIIASVENHDIGKNDLRFQRMLGATSISLAKSGHRSLVARNQALKFCGLPKGWRHELNSAALLPPETSNLIRYLVATHHGYARTILPYIGHEDLWDKLDGESWGGMTKSLNEQYGIWGLAYKEALVRLSDWVQSKKEQDNA</sequence>
<dbReference type="InterPro" id="IPR038257">
    <property type="entry name" value="CRISPR-assoc_Cas3_HD_sf"/>
</dbReference>
<keyword evidence="7" id="KW-0067">ATP-binding</keyword>
<evidence type="ECO:0000256" key="8">
    <source>
        <dbReference type="ARBA" id="ARBA00023118"/>
    </source>
</evidence>
<dbReference type="OrthoDB" id="9810236at2"/>
<evidence type="ECO:0000313" key="12">
    <source>
        <dbReference type="Proteomes" id="UP000240254"/>
    </source>
</evidence>
<feature type="domain" description="HD Cas3-type" evidence="10">
    <location>
        <begin position="599"/>
        <end position="757"/>
    </location>
</feature>
<dbReference type="EMBL" id="PYMK01000009">
    <property type="protein sequence ID" value="PSU28909.1"/>
    <property type="molecule type" value="Genomic_DNA"/>
</dbReference>
<evidence type="ECO:0000256" key="2">
    <source>
        <dbReference type="ARBA" id="ARBA00009046"/>
    </source>
</evidence>
<keyword evidence="5" id="KW-0378">Hydrolase</keyword>
<dbReference type="GO" id="GO:0004519">
    <property type="term" value="F:endonuclease activity"/>
    <property type="evidence" value="ECO:0007669"/>
    <property type="project" value="UniProtKB-KW"/>
</dbReference>
<dbReference type="Gene3D" id="1.10.3210.30">
    <property type="match status" value="1"/>
</dbReference>
<dbReference type="Pfam" id="PF22590">
    <property type="entry name" value="Cas3-like_C_2"/>
    <property type="match status" value="1"/>
</dbReference>
<dbReference type="Gene3D" id="3.40.50.300">
    <property type="entry name" value="P-loop containing nucleotide triphosphate hydrolases"/>
    <property type="match status" value="2"/>
</dbReference>
<evidence type="ECO:0000256" key="3">
    <source>
        <dbReference type="ARBA" id="ARBA00022723"/>
    </source>
</evidence>
<dbReference type="RefSeq" id="WP_107204537.1">
    <property type="nucleotide sequence ID" value="NZ_PYMK01000009.1"/>
</dbReference>
<dbReference type="GO" id="GO:0004386">
    <property type="term" value="F:helicase activity"/>
    <property type="evidence" value="ECO:0007669"/>
    <property type="project" value="UniProtKB-KW"/>
</dbReference>
<evidence type="ECO:0000256" key="5">
    <source>
        <dbReference type="ARBA" id="ARBA00022801"/>
    </source>
</evidence>
<evidence type="ECO:0000259" key="9">
    <source>
        <dbReference type="PROSITE" id="PS51192"/>
    </source>
</evidence>
<name>A0A2T3IKP6_9GAMM</name>
<dbReference type="NCBIfam" id="TIGR02621">
    <property type="entry name" value="cas3_GSU0051"/>
    <property type="match status" value="1"/>
</dbReference>
<evidence type="ECO:0000256" key="1">
    <source>
        <dbReference type="ARBA" id="ARBA00006847"/>
    </source>
</evidence>
<dbReference type="Pfam" id="PF00270">
    <property type="entry name" value="DEAD"/>
    <property type="match status" value="1"/>
</dbReference>
<keyword evidence="11" id="KW-0540">Nuclease</keyword>
<keyword evidence="11" id="KW-0255">Endonuclease</keyword>
<dbReference type="InterPro" id="IPR013444">
    <property type="entry name" value="Helicase_Cas3_CRISPR-ass_Anaes"/>
</dbReference>
<keyword evidence="3" id="KW-0479">Metal-binding</keyword>
<dbReference type="GO" id="GO:0016787">
    <property type="term" value="F:hydrolase activity"/>
    <property type="evidence" value="ECO:0007669"/>
    <property type="project" value="UniProtKB-KW"/>
</dbReference>
<dbReference type="Proteomes" id="UP000240254">
    <property type="component" value="Unassembled WGS sequence"/>
</dbReference>
<evidence type="ECO:0000256" key="7">
    <source>
        <dbReference type="ARBA" id="ARBA00022840"/>
    </source>
</evidence>
<dbReference type="AlphaFoldDB" id="A0A2T3IKP6"/>
<dbReference type="GO" id="GO:0005524">
    <property type="term" value="F:ATP binding"/>
    <property type="evidence" value="ECO:0007669"/>
    <property type="project" value="UniProtKB-KW"/>
</dbReference>
<comment type="caution">
    <text evidence="11">The sequence shown here is derived from an EMBL/GenBank/DDBJ whole genome shotgun (WGS) entry which is preliminary data.</text>
</comment>